<gene>
    <name evidence="2" type="ORF">ET445_00315</name>
</gene>
<keyword evidence="1" id="KW-1133">Transmembrane helix</keyword>
<protein>
    <submittedName>
        <fullName evidence="2">DUF4239 domain-containing protein</fullName>
    </submittedName>
</protein>
<organism evidence="2 3">
    <name type="scientific">Agromyces protaetiae</name>
    <dbReference type="NCBI Taxonomy" id="2509455"/>
    <lineage>
        <taxon>Bacteria</taxon>
        <taxon>Bacillati</taxon>
        <taxon>Actinomycetota</taxon>
        <taxon>Actinomycetes</taxon>
        <taxon>Micrococcales</taxon>
        <taxon>Microbacteriaceae</taxon>
        <taxon>Agromyces</taxon>
    </lineage>
</organism>
<sequence>MHLGASRPTGEVRVNWFYDLNVAVALPLFVGLFVAASCGIVIALRRPVHRLVQDPDQWDRVLGHTIGTFGVFFGILLALVAVSVYENYADTRVATLKEAAHVAALYRGAAGLPPQTADGLEAALDRYVHVVIDEDWPLQRDGIIPETSTGRVDEFEDLLHRFEPTNGQEQANYIQMLGTFDDFVEARRERIDATTLELPGLFWAVLWVGAIVNAVLIAFIYVKSLRLHLLMAGLLALFIGLVMFVTADMDHPYAGAISVGPGAFERVLEQTIDRE</sequence>
<keyword evidence="3" id="KW-1185">Reference proteome</keyword>
<accession>A0A4P6F854</accession>
<dbReference type="OrthoDB" id="940913at2"/>
<feature type="transmembrane region" description="Helical" evidence="1">
    <location>
        <begin position="20"/>
        <end position="44"/>
    </location>
</feature>
<dbReference type="AlphaFoldDB" id="A0A4P6F854"/>
<dbReference type="EMBL" id="CP035491">
    <property type="protein sequence ID" value="QAY72002.1"/>
    <property type="molecule type" value="Genomic_DNA"/>
</dbReference>
<keyword evidence="1" id="KW-0812">Transmembrane</keyword>
<reference evidence="2 3" key="1">
    <citation type="submission" date="2019-01" db="EMBL/GenBank/DDBJ databases">
        <title>Genome sequencing of strain FW100M-8.</title>
        <authorList>
            <person name="Heo J."/>
            <person name="Kim S.-J."/>
            <person name="Kim J.-S."/>
            <person name="Hong S.-B."/>
            <person name="Kwon S.-W."/>
        </authorList>
    </citation>
    <scope>NUCLEOTIDE SEQUENCE [LARGE SCALE GENOMIC DNA]</scope>
    <source>
        <strain evidence="2 3">FW100M-8</strain>
    </source>
</reference>
<evidence type="ECO:0000313" key="3">
    <source>
        <dbReference type="Proteomes" id="UP000291259"/>
    </source>
</evidence>
<dbReference type="Pfam" id="PF14023">
    <property type="entry name" value="Bestrophin-like"/>
    <property type="match status" value="1"/>
</dbReference>
<keyword evidence="1" id="KW-0472">Membrane</keyword>
<feature type="transmembrane region" description="Helical" evidence="1">
    <location>
        <begin position="229"/>
        <end position="247"/>
    </location>
</feature>
<feature type="transmembrane region" description="Helical" evidence="1">
    <location>
        <begin position="201"/>
        <end position="222"/>
    </location>
</feature>
<evidence type="ECO:0000313" key="2">
    <source>
        <dbReference type="EMBL" id="QAY72002.1"/>
    </source>
</evidence>
<proteinExistence type="predicted"/>
<dbReference type="InterPro" id="IPR025333">
    <property type="entry name" value="DUF4239"/>
</dbReference>
<evidence type="ECO:0000256" key="1">
    <source>
        <dbReference type="SAM" id="Phobius"/>
    </source>
</evidence>
<dbReference type="Proteomes" id="UP000291259">
    <property type="component" value="Chromosome"/>
</dbReference>
<name>A0A4P6F854_9MICO</name>
<feature type="transmembrane region" description="Helical" evidence="1">
    <location>
        <begin position="65"/>
        <end position="85"/>
    </location>
</feature>
<dbReference type="KEGG" id="agf:ET445_00315"/>